<protein>
    <submittedName>
        <fullName evidence="5">GAF domain-containing protein</fullName>
    </submittedName>
</protein>
<dbReference type="SUPFAM" id="SSF55781">
    <property type="entry name" value="GAF domain-like"/>
    <property type="match status" value="1"/>
</dbReference>
<evidence type="ECO:0000259" key="4">
    <source>
        <dbReference type="PROSITE" id="PS50043"/>
    </source>
</evidence>
<dbReference type="SUPFAM" id="SSF46894">
    <property type="entry name" value="C-terminal effector domain of the bipartite response regulators"/>
    <property type="match status" value="1"/>
</dbReference>
<dbReference type="GO" id="GO:0003677">
    <property type="term" value="F:DNA binding"/>
    <property type="evidence" value="ECO:0007669"/>
    <property type="project" value="UniProtKB-KW"/>
</dbReference>
<dbReference type="AlphaFoldDB" id="A0A848KZR8"/>
<dbReference type="InterPro" id="IPR029016">
    <property type="entry name" value="GAF-like_dom_sf"/>
</dbReference>
<accession>A0A848KZR8</accession>
<keyword evidence="2" id="KW-0238">DNA-binding</keyword>
<evidence type="ECO:0000256" key="3">
    <source>
        <dbReference type="ARBA" id="ARBA00023163"/>
    </source>
</evidence>
<sequence length="263" mass="28083">MSVELSGADVGDALTRLRADSGVSLAFLGVVEDSDRLRLRHFVGSTMGALRDIPVAIGHGLGGKVVSLGRPIVVDDYLRTSRITHRYDRVIAAEGLRAMAAAPIIVDRRPVAVLYAALHTDDVIGGRTLDSLAAEARAVEQVLIRRAALAQASEDAALHDRVALAFARIRQLSGDVDDPLIAAQLTELAELLRGEEATGVALTQRELDVISLAALGYSNSQIAAELTLTLYTVKSYMRDAMRKLGASNRREAVVLARRGGLIA</sequence>
<dbReference type="PROSITE" id="PS50043">
    <property type="entry name" value="HTH_LUXR_2"/>
    <property type="match status" value="1"/>
</dbReference>
<reference evidence="5 6" key="1">
    <citation type="submission" date="2020-04" db="EMBL/GenBank/DDBJ databases">
        <title>Gordonia sp. nov. TBRC 11910.</title>
        <authorList>
            <person name="Suriyachadkun C."/>
        </authorList>
    </citation>
    <scope>NUCLEOTIDE SEQUENCE [LARGE SCALE GENOMIC DNA]</scope>
    <source>
        <strain evidence="5 6">TBRC 11910</strain>
    </source>
</reference>
<keyword evidence="1" id="KW-0805">Transcription regulation</keyword>
<dbReference type="InterPro" id="IPR036388">
    <property type="entry name" value="WH-like_DNA-bd_sf"/>
</dbReference>
<evidence type="ECO:0000313" key="5">
    <source>
        <dbReference type="EMBL" id="NMO04076.1"/>
    </source>
</evidence>
<evidence type="ECO:0000256" key="1">
    <source>
        <dbReference type="ARBA" id="ARBA00023015"/>
    </source>
</evidence>
<dbReference type="EMBL" id="JABBNB010000030">
    <property type="protein sequence ID" value="NMO04076.1"/>
    <property type="molecule type" value="Genomic_DNA"/>
</dbReference>
<name>A0A848KZR8_9ACTN</name>
<dbReference type="InterPro" id="IPR000792">
    <property type="entry name" value="Tscrpt_reg_LuxR_C"/>
</dbReference>
<keyword evidence="6" id="KW-1185">Reference proteome</keyword>
<dbReference type="PANTHER" id="PTHR44688:SF25">
    <property type="entry name" value="HTH LUXR-TYPE DOMAIN-CONTAINING PROTEIN"/>
    <property type="match status" value="1"/>
</dbReference>
<dbReference type="Pfam" id="PF13185">
    <property type="entry name" value="GAF_2"/>
    <property type="match status" value="1"/>
</dbReference>
<feature type="domain" description="HTH luxR-type" evidence="4">
    <location>
        <begin position="195"/>
        <end position="260"/>
    </location>
</feature>
<dbReference type="PANTHER" id="PTHR44688">
    <property type="entry name" value="DNA-BINDING TRANSCRIPTIONAL ACTIVATOR DEVR_DOSR"/>
    <property type="match status" value="1"/>
</dbReference>
<gene>
    <name evidence="5" type="ORF">HH308_22940</name>
</gene>
<dbReference type="CDD" id="cd06170">
    <property type="entry name" value="LuxR_C_like"/>
    <property type="match status" value="1"/>
</dbReference>
<dbReference type="SMART" id="SM00421">
    <property type="entry name" value="HTH_LUXR"/>
    <property type="match status" value="1"/>
</dbReference>
<dbReference type="PRINTS" id="PR00038">
    <property type="entry name" value="HTHLUXR"/>
</dbReference>
<organism evidence="5 6">
    <name type="scientific">Gordonia asplenii</name>
    <dbReference type="NCBI Taxonomy" id="2725283"/>
    <lineage>
        <taxon>Bacteria</taxon>
        <taxon>Bacillati</taxon>
        <taxon>Actinomycetota</taxon>
        <taxon>Actinomycetes</taxon>
        <taxon>Mycobacteriales</taxon>
        <taxon>Gordoniaceae</taxon>
        <taxon>Gordonia</taxon>
    </lineage>
</organism>
<dbReference type="Proteomes" id="UP000550729">
    <property type="component" value="Unassembled WGS sequence"/>
</dbReference>
<dbReference type="Pfam" id="PF00196">
    <property type="entry name" value="GerE"/>
    <property type="match status" value="1"/>
</dbReference>
<keyword evidence="3" id="KW-0804">Transcription</keyword>
<dbReference type="RefSeq" id="WP_170196578.1">
    <property type="nucleotide sequence ID" value="NZ_JABBNB010000030.1"/>
</dbReference>
<evidence type="ECO:0000313" key="6">
    <source>
        <dbReference type="Proteomes" id="UP000550729"/>
    </source>
</evidence>
<dbReference type="Gene3D" id="1.10.10.10">
    <property type="entry name" value="Winged helix-like DNA-binding domain superfamily/Winged helix DNA-binding domain"/>
    <property type="match status" value="1"/>
</dbReference>
<dbReference type="GO" id="GO:0006355">
    <property type="term" value="P:regulation of DNA-templated transcription"/>
    <property type="evidence" value="ECO:0007669"/>
    <property type="project" value="InterPro"/>
</dbReference>
<dbReference type="InterPro" id="IPR003018">
    <property type="entry name" value="GAF"/>
</dbReference>
<dbReference type="InterPro" id="IPR016032">
    <property type="entry name" value="Sig_transdc_resp-reg_C-effctor"/>
</dbReference>
<dbReference type="Gene3D" id="3.30.450.40">
    <property type="match status" value="1"/>
</dbReference>
<comment type="caution">
    <text evidence="5">The sequence shown here is derived from an EMBL/GenBank/DDBJ whole genome shotgun (WGS) entry which is preliminary data.</text>
</comment>
<proteinExistence type="predicted"/>
<evidence type="ECO:0000256" key="2">
    <source>
        <dbReference type="ARBA" id="ARBA00023125"/>
    </source>
</evidence>